<accession>A0ABM8QA17</accession>
<dbReference type="RefSeq" id="WP_229933682.1">
    <property type="nucleotide sequence ID" value="NZ_CAJHOF010000034.1"/>
</dbReference>
<comment type="caution">
    <text evidence="2">The sequence shown here is derived from an EMBL/GenBank/DDBJ whole genome shotgun (WGS) entry which is preliminary data.</text>
</comment>
<evidence type="ECO:0000313" key="3">
    <source>
        <dbReference type="Proteomes" id="UP000789803"/>
    </source>
</evidence>
<name>A0ABM8QA17_9BACT</name>
<feature type="domain" description="Carrier" evidence="1">
    <location>
        <begin position="1"/>
        <end position="73"/>
    </location>
</feature>
<gene>
    <name evidence="2" type="ORF">LMG7974_01911</name>
</gene>
<keyword evidence="3" id="KW-1185">Reference proteome</keyword>
<evidence type="ECO:0000259" key="1">
    <source>
        <dbReference type="PROSITE" id="PS50075"/>
    </source>
</evidence>
<dbReference type="InterPro" id="IPR009081">
    <property type="entry name" value="PP-bd_ACP"/>
</dbReference>
<evidence type="ECO:0000313" key="2">
    <source>
        <dbReference type="EMBL" id="CAD7289828.1"/>
    </source>
</evidence>
<dbReference type="Gene3D" id="1.10.1200.10">
    <property type="entry name" value="ACP-like"/>
    <property type="match status" value="1"/>
</dbReference>
<organism evidence="2 3">
    <name type="scientific">Campylobacter majalis</name>
    <dbReference type="NCBI Taxonomy" id="2790656"/>
    <lineage>
        <taxon>Bacteria</taxon>
        <taxon>Pseudomonadati</taxon>
        <taxon>Campylobacterota</taxon>
        <taxon>Epsilonproteobacteria</taxon>
        <taxon>Campylobacterales</taxon>
        <taxon>Campylobacteraceae</taxon>
        <taxon>Campylobacter</taxon>
    </lineage>
</organism>
<sequence>MQIIQNFFVNIDKAEVSQDMQNLVSDGVIDSLDIMALVAQIERHYKKPLDAKFIDTENFQSFEAISKMLKDAYE</sequence>
<dbReference type="Proteomes" id="UP000789803">
    <property type="component" value="Unassembled WGS sequence"/>
</dbReference>
<dbReference type="EMBL" id="CAJHOF010000034">
    <property type="protein sequence ID" value="CAD7289828.1"/>
    <property type="molecule type" value="Genomic_DNA"/>
</dbReference>
<reference evidence="2 3" key="1">
    <citation type="submission" date="2020-11" db="EMBL/GenBank/DDBJ databases">
        <authorList>
            <person name="Peeters C."/>
        </authorList>
    </citation>
    <scope>NUCLEOTIDE SEQUENCE [LARGE SCALE GENOMIC DNA]</scope>
    <source>
        <strain evidence="2 3">LMG 7974</strain>
    </source>
</reference>
<dbReference type="PROSITE" id="PS50075">
    <property type="entry name" value="CARRIER"/>
    <property type="match status" value="1"/>
</dbReference>
<protein>
    <recommendedName>
        <fullName evidence="1">Carrier domain-containing protein</fullName>
    </recommendedName>
</protein>
<proteinExistence type="predicted"/>
<dbReference type="InterPro" id="IPR036736">
    <property type="entry name" value="ACP-like_sf"/>
</dbReference>
<dbReference type="SUPFAM" id="SSF47336">
    <property type="entry name" value="ACP-like"/>
    <property type="match status" value="1"/>
</dbReference>